<feature type="transmembrane region" description="Helical" evidence="1">
    <location>
        <begin position="76"/>
        <end position="95"/>
    </location>
</feature>
<reference evidence="2" key="1">
    <citation type="submission" date="2022-02" db="EMBL/GenBank/DDBJ databases">
        <title>Fredinandcohnia quinoae sp. nov. isolated from Chenopodium quinoa seeds.</title>
        <authorList>
            <person name="Saati-Santamaria Z."/>
            <person name="Flores-Felix J.D."/>
            <person name="Igual J.M."/>
            <person name="Velazquez E."/>
            <person name="Garcia-Fraile P."/>
            <person name="Martinez-Molina E."/>
        </authorList>
    </citation>
    <scope>NUCLEOTIDE SEQUENCE</scope>
    <source>
        <strain evidence="2">SECRCQ15</strain>
    </source>
</reference>
<keyword evidence="1" id="KW-0812">Transmembrane</keyword>
<dbReference type="AlphaFoldDB" id="A0AAW5EC30"/>
<sequence>MEKEKLLQELEERLKGLPPEDRDKLIELYKDLIDVAEENRKNGNKSTLDIPSYPFDENFHIPINEEKKTYRNNGRMILATISLLLFNTIFVLGPAVAIAGIYFSMCLVSFSFVLSPFLAALKFIFGSFDSIEFFLTVILAGIGLMIGVGSVKVGKWLYRISMIYWNWNIKLIKGE</sequence>
<name>A0AAW5EC30_9BACI</name>
<gene>
    <name evidence="2" type="ORF">MJG50_19560</name>
</gene>
<accession>A0AAW5EC30</accession>
<keyword evidence="3" id="KW-1185">Reference proteome</keyword>
<keyword evidence="1" id="KW-1133">Transmembrane helix</keyword>
<comment type="caution">
    <text evidence="2">The sequence shown here is derived from an EMBL/GenBank/DDBJ whole genome shotgun (WGS) entry which is preliminary data.</text>
</comment>
<evidence type="ECO:0000313" key="3">
    <source>
        <dbReference type="Proteomes" id="UP001431131"/>
    </source>
</evidence>
<protein>
    <submittedName>
        <fullName evidence="2">DUF1700 domain-containing protein</fullName>
    </submittedName>
</protein>
<organism evidence="2 3">
    <name type="scientific">Fredinandcohnia quinoae</name>
    <dbReference type="NCBI Taxonomy" id="2918902"/>
    <lineage>
        <taxon>Bacteria</taxon>
        <taxon>Bacillati</taxon>
        <taxon>Bacillota</taxon>
        <taxon>Bacilli</taxon>
        <taxon>Bacillales</taxon>
        <taxon>Bacillaceae</taxon>
        <taxon>Fredinandcohnia</taxon>
    </lineage>
</organism>
<dbReference type="EMBL" id="JAKTTI010000044">
    <property type="protein sequence ID" value="MCH1627537.1"/>
    <property type="molecule type" value="Genomic_DNA"/>
</dbReference>
<feature type="transmembrane region" description="Helical" evidence="1">
    <location>
        <begin position="133"/>
        <end position="158"/>
    </location>
</feature>
<keyword evidence="1" id="KW-0472">Membrane</keyword>
<feature type="transmembrane region" description="Helical" evidence="1">
    <location>
        <begin position="101"/>
        <end position="121"/>
    </location>
</feature>
<dbReference type="RefSeq" id="WP_240257455.1">
    <property type="nucleotide sequence ID" value="NZ_JAKTTI010000044.1"/>
</dbReference>
<evidence type="ECO:0000256" key="1">
    <source>
        <dbReference type="SAM" id="Phobius"/>
    </source>
</evidence>
<proteinExistence type="predicted"/>
<evidence type="ECO:0000313" key="2">
    <source>
        <dbReference type="EMBL" id="MCH1627537.1"/>
    </source>
</evidence>
<dbReference type="Proteomes" id="UP001431131">
    <property type="component" value="Unassembled WGS sequence"/>
</dbReference>